<dbReference type="EMBL" id="CACRST010000025">
    <property type="protein sequence ID" value="VYT26326.1"/>
    <property type="molecule type" value="Genomic_DNA"/>
</dbReference>
<reference evidence="1" key="1">
    <citation type="submission" date="2019-11" db="EMBL/GenBank/DDBJ databases">
        <authorList>
            <person name="Feng L."/>
        </authorList>
    </citation>
    <scope>NUCLEOTIDE SEQUENCE</scope>
    <source>
        <strain evidence="1">BgluceraseaLFYP119</strain>
    </source>
</reference>
<proteinExistence type="predicted"/>
<protein>
    <submittedName>
        <fullName evidence="1">Uncharacterized protein</fullName>
    </submittedName>
</protein>
<sequence length="259" mass="29387">MLDRYLETSIQNKLQAFYYLRSQPEVSIKEMKNLLNTTSANIVSFLHELNSALGGLAEITVQDSHASLFVYENVSLLELQCLIPDKHFYLHGTNSQLLLAIKDSLADILKDWRQAHYIQYEMDPGHVLYLSTQLGAVLCQLVKPIPLLVVSDIISEVETIRLLLSRVFSPMRITLVPFFLNAQPLSLLRQQKKSIILVFKKFDHLISEIGLSGDNVIIPVSSEMTSVDIGKIRKAVLEYELNESFRLLSLSENTENEVP</sequence>
<gene>
    <name evidence="1" type="ORF">BGLFYP119_02518</name>
</gene>
<dbReference type="AlphaFoldDB" id="A0A6N2VH03"/>
<name>A0A6N2VH03_9FIRM</name>
<organism evidence="1">
    <name type="scientific">Blautia glucerasea</name>
    <dbReference type="NCBI Taxonomy" id="536633"/>
    <lineage>
        <taxon>Bacteria</taxon>
        <taxon>Bacillati</taxon>
        <taxon>Bacillota</taxon>
        <taxon>Clostridia</taxon>
        <taxon>Lachnospirales</taxon>
        <taxon>Lachnospiraceae</taxon>
        <taxon>Blautia</taxon>
    </lineage>
</organism>
<accession>A0A6N2VH03</accession>
<evidence type="ECO:0000313" key="1">
    <source>
        <dbReference type="EMBL" id="VYT26326.1"/>
    </source>
</evidence>
<dbReference type="RefSeq" id="WP_156354983.1">
    <property type="nucleotide sequence ID" value="NZ_CACRST010000025.1"/>
</dbReference>